<feature type="compositionally biased region" description="Low complexity" evidence="1">
    <location>
        <begin position="823"/>
        <end position="856"/>
    </location>
</feature>
<evidence type="ECO:0000256" key="1">
    <source>
        <dbReference type="SAM" id="MobiDB-lite"/>
    </source>
</evidence>
<feature type="region of interest" description="Disordered" evidence="1">
    <location>
        <begin position="488"/>
        <end position="567"/>
    </location>
</feature>
<reference evidence="2 3" key="1">
    <citation type="submission" date="2015-12" db="EMBL/GenBank/DDBJ databases">
        <title>Dictyostelia acquired genes for synthesis and detection of signals that induce cell-type specialization by lateral gene transfer from prokaryotes.</title>
        <authorList>
            <person name="Gloeckner G."/>
            <person name="Schaap P."/>
        </authorList>
    </citation>
    <scope>NUCLEOTIDE SEQUENCE [LARGE SCALE GENOMIC DNA]</scope>
    <source>
        <strain evidence="2 3">TK</strain>
    </source>
</reference>
<name>A0A152A960_TIELA</name>
<feature type="region of interest" description="Disordered" evidence="1">
    <location>
        <begin position="730"/>
        <end position="806"/>
    </location>
</feature>
<dbReference type="InterPro" id="IPR052225">
    <property type="entry name" value="Ser/Arg_repetitive_matrix"/>
</dbReference>
<feature type="compositionally biased region" description="Low complexity" evidence="1">
    <location>
        <begin position="38"/>
        <end position="49"/>
    </location>
</feature>
<dbReference type="GO" id="GO:0048024">
    <property type="term" value="P:regulation of mRNA splicing, via spliceosome"/>
    <property type="evidence" value="ECO:0007669"/>
    <property type="project" value="TreeGrafter"/>
</dbReference>
<feature type="region of interest" description="Disordered" evidence="1">
    <location>
        <begin position="1"/>
        <end position="49"/>
    </location>
</feature>
<feature type="compositionally biased region" description="Low complexity" evidence="1">
    <location>
        <begin position="865"/>
        <end position="890"/>
    </location>
</feature>
<feature type="compositionally biased region" description="Low complexity" evidence="1">
    <location>
        <begin position="735"/>
        <end position="767"/>
    </location>
</feature>
<evidence type="ECO:0000313" key="3">
    <source>
        <dbReference type="Proteomes" id="UP000076078"/>
    </source>
</evidence>
<gene>
    <name evidence="2" type="ORF">DLAC_00219</name>
</gene>
<feature type="compositionally biased region" description="Polar residues" evidence="1">
    <location>
        <begin position="1"/>
        <end position="37"/>
    </location>
</feature>
<accession>A0A152A960</accession>
<dbReference type="GO" id="GO:0005681">
    <property type="term" value="C:spliceosomal complex"/>
    <property type="evidence" value="ECO:0007669"/>
    <property type="project" value="TreeGrafter"/>
</dbReference>
<feature type="compositionally biased region" description="Low complexity" evidence="1">
    <location>
        <begin position="488"/>
        <end position="501"/>
    </location>
</feature>
<feature type="compositionally biased region" description="Basic residues" evidence="1">
    <location>
        <begin position="221"/>
        <end position="233"/>
    </location>
</feature>
<feature type="compositionally biased region" description="Basic residues" evidence="1">
    <location>
        <begin position="253"/>
        <end position="263"/>
    </location>
</feature>
<feature type="compositionally biased region" description="Low complexity" evidence="1">
    <location>
        <begin position="287"/>
        <end position="296"/>
    </location>
</feature>
<protein>
    <submittedName>
        <fullName evidence="2">Uncharacterized protein</fullName>
    </submittedName>
</protein>
<feature type="compositionally biased region" description="Low complexity" evidence="1">
    <location>
        <begin position="303"/>
        <end position="326"/>
    </location>
</feature>
<feature type="compositionally biased region" description="Low complexity" evidence="1">
    <location>
        <begin position="234"/>
        <end position="252"/>
    </location>
</feature>
<evidence type="ECO:0000313" key="2">
    <source>
        <dbReference type="EMBL" id="KYR02756.1"/>
    </source>
</evidence>
<dbReference type="Proteomes" id="UP000076078">
    <property type="component" value="Unassembled WGS sequence"/>
</dbReference>
<feature type="region of interest" description="Disordered" evidence="1">
    <location>
        <begin position="823"/>
        <end position="894"/>
    </location>
</feature>
<dbReference type="InParanoid" id="A0A152A960"/>
<proteinExistence type="predicted"/>
<feature type="compositionally biased region" description="Acidic residues" evidence="1">
    <location>
        <begin position="769"/>
        <end position="778"/>
    </location>
</feature>
<dbReference type="Gene3D" id="3.90.980.20">
    <property type="match status" value="3"/>
</dbReference>
<dbReference type="AlphaFoldDB" id="A0A152A960"/>
<dbReference type="EMBL" id="LODT01000001">
    <property type="protein sequence ID" value="KYR02756.1"/>
    <property type="molecule type" value="Genomic_DNA"/>
</dbReference>
<feature type="region of interest" description="Disordered" evidence="1">
    <location>
        <begin position="182"/>
        <end position="333"/>
    </location>
</feature>
<dbReference type="PANTHER" id="PTHR23148:SF0">
    <property type="entry name" value="SERINE_ARGININE REPETITIVE MATRIX PROTEIN 1"/>
    <property type="match status" value="1"/>
</dbReference>
<dbReference type="OMA" id="KYSFTCK"/>
<organism evidence="2 3">
    <name type="scientific">Tieghemostelium lacteum</name>
    <name type="common">Slime mold</name>
    <name type="synonym">Dictyostelium lacteum</name>
    <dbReference type="NCBI Taxonomy" id="361077"/>
    <lineage>
        <taxon>Eukaryota</taxon>
        <taxon>Amoebozoa</taxon>
        <taxon>Evosea</taxon>
        <taxon>Eumycetozoa</taxon>
        <taxon>Dictyostelia</taxon>
        <taxon>Dictyosteliales</taxon>
        <taxon>Raperosteliaceae</taxon>
        <taxon>Tieghemostelium</taxon>
    </lineage>
</organism>
<keyword evidence="3" id="KW-1185">Reference proteome</keyword>
<feature type="compositionally biased region" description="Low complexity" evidence="1">
    <location>
        <begin position="264"/>
        <end position="277"/>
    </location>
</feature>
<dbReference type="STRING" id="361077.A0A152A960"/>
<sequence length="1109" mass="122947">MSSSGLVNPNISPNSLGSNNSIGNQHLQQQLPSQSIVSNSSGSNNNNNNNNSGNDKILLLCSTCHLKINQDVKELTEKVLPGFHDSKYSFTCKSCSASKTPILYHLGKSWKCVIHTALFNMERQNGCKYFHHSDVTTYVSKYPNVFLHDKSLADISKAVSMAFFNNKGYFISGGPYTGKWANPSPDRTDLESTMDTFDSPLGENGNTGHHEDRHLLSPSRSRSRSLSRSRSRSRSMSNSRSRSRSMSGSRSISRGRSHSRSRSGSRSSISRSRSRSNSFDRQHHSHNNGGNSNNHQNTHHQHQSINNGKRVENLSSSSRGSNNNSDYDSESESDNEYSKKYLTCGQCKNLFSAETIPTGKVIPGPFDKCYEYTCKFCCQPESDQPLIKHQPKTWTKILHTALHNLELDRRIRFHSTKDIYQYILTNIKDLQSEPKQDVSIDIINYVLESGRRLFINSTKDNRLWCNRKKNDKVTFDNRNILVLTKELSQSGHHTSSNNGHGPSSGSGGQKKRSHDMMDDDHHHSSSSGSNNNQHKTLQQQSKSKSSQSTSGTSTSTPSINITNSNGKNLSGNVALQNIRLTPLYCNQCKNWFPNAASDLMEDNPTLIIPSHIDKRYIYTCSKCSDKKSAILIHLPKSWKIIVHTTLYNLGILSGQKFSSNKTLYSFISDNANTLLLGGKTIDYLNKNLSGVLSSYKNLFCSSGRNMWGNVSQYSDDDKIKMPIPSGGASYLSLQSHHQSNSHNNNNNNNQNNNNSSSNNGISSHSINLVDDDDKSDDDYQPKKKFKSSDNTSGVGDLMEVGDSSPNIKLKDASKLKIIQQQLSSNQQLTNSNKPSIKPNNNNNNGNNNNNTSGSSSAMNQSPQQNSKSLVLVSSTSNTSSNANSNGSLNVKNSNGNINSFTIDEDLMDDDIEIQIHDERIQSLLGFLKLNLNNDLKSLRKEIDVMEIPELRGLEFRFLLRKSPISLKQENSYLIKDCLYSSDNSMITIGIRSILPILAQSPPSSLASHQSIMSSPTILSSSSPLALSSIPDASAFTNHPYFIFFSQFLNNLKSIQNPTSSTSSSSSNVNNQGNNNNNNSNITVSKDDMMLKSTNNSEELLPLPIPNTSH</sequence>
<comment type="caution">
    <text evidence="2">The sequence shown here is derived from an EMBL/GenBank/DDBJ whole genome shotgun (WGS) entry which is preliminary data.</text>
</comment>
<feature type="compositionally biased region" description="Low complexity" evidence="1">
    <location>
        <begin position="533"/>
        <end position="558"/>
    </location>
</feature>
<dbReference type="PANTHER" id="PTHR23148">
    <property type="entry name" value="SERINE/ARGININE REGULATED NUCLEAR MATRIX PROTEIN"/>
    <property type="match status" value="1"/>
</dbReference>
<feature type="compositionally biased region" description="Basic and acidic residues" evidence="1">
    <location>
        <begin position="514"/>
        <end position="523"/>
    </location>
</feature>
<dbReference type="OrthoDB" id="20551at2759"/>
<dbReference type="GO" id="GO:0003723">
    <property type="term" value="F:RNA binding"/>
    <property type="evidence" value="ECO:0007669"/>
    <property type="project" value="TreeGrafter"/>
</dbReference>
<dbReference type="FunCoup" id="A0A152A960">
    <property type="interactions" value="603"/>
</dbReference>
<feature type="region of interest" description="Disordered" evidence="1">
    <location>
        <begin position="1055"/>
        <end position="1082"/>
    </location>
</feature>